<comment type="caution">
    <text evidence="1">The sequence shown here is derived from an EMBL/GenBank/DDBJ whole genome shotgun (WGS) entry which is preliminary data.</text>
</comment>
<dbReference type="Proteomes" id="UP000824540">
    <property type="component" value="Unassembled WGS sequence"/>
</dbReference>
<keyword evidence="2" id="KW-1185">Reference proteome</keyword>
<gene>
    <name evidence="1" type="ORF">JZ751_005686</name>
</gene>
<proteinExistence type="predicted"/>
<accession>A0A8T2N4I8</accession>
<reference evidence="1" key="1">
    <citation type="thesis" date="2021" institute="BYU ScholarsArchive" country="Provo, UT, USA">
        <title>Applications of and Algorithms for Genome Assembly and Genomic Analyses with an Emphasis on Marine Teleosts.</title>
        <authorList>
            <person name="Pickett B.D."/>
        </authorList>
    </citation>
    <scope>NUCLEOTIDE SEQUENCE</scope>
    <source>
        <strain evidence="1">HI-2016</strain>
    </source>
</reference>
<protein>
    <submittedName>
        <fullName evidence="1">Uncharacterized protein</fullName>
    </submittedName>
</protein>
<dbReference type="AlphaFoldDB" id="A0A8T2N4I8"/>
<organism evidence="1 2">
    <name type="scientific">Albula glossodonta</name>
    <name type="common">roundjaw bonefish</name>
    <dbReference type="NCBI Taxonomy" id="121402"/>
    <lineage>
        <taxon>Eukaryota</taxon>
        <taxon>Metazoa</taxon>
        <taxon>Chordata</taxon>
        <taxon>Craniata</taxon>
        <taxon>Vertebrata</taxon>
        <taxon>Euteleostomi</taxon>
        <taxon>Actinopterygii</taxon>
        <taxon>Neopterygii</taxon>
        <taxon>Teleostei</taxon>
        <taxon>Albuliformes</taxon>
        <taxon>Albulidae</taxon>
        <taxon>Albula</taxon>
    </lineage>
</organism>
<dbReference type="EMBL" id="JAFBMS010000129">
    <property type="protein sequence ID" value="KAG9335123.1"/>
    <property type="molecule type" value="Genomic_DNA"/>
</dbReference>
<name>A0A8T2N4I8_9TELE</name>
<evidence type="ECO:0000313" key="2">
    <source>
        <dbReference type="Proteomes" id="UP000824540"/>
    </source>
</evidence>
<evidence type="ECO:0000313" key="1">
    <source>
        <dbReference type="EMBL" id="KAG9335123.1"/>
    </source>
</evidence>
<sequence length="73" mass="8089">MMNIIAVLRLHTLEFDTLSPGLETFCPFLTFVWTALPSSRTSTSAVPGITAELASHVLRGQEDCSFCCRRREG</sequence>